<dbReference type="InterPro" id="IPR036640">
    <property type="entry name" value="ABC1_TM_sf"/>
</dbReference>
<organism evidence="6 7">
    <name type="scientific">Ligilactobacillus ruminis</name>
    <dbReference type="NCBI Taxonomy" id="1623"/>
    <lineage>
        <taxon>Bacteria</taxon>
        <taxon>Bacillati</taxon>
        <taxon>Bacillota</taxon>
        <taxon>Bacilli</taxon>
        <taxon>Lactobacillales</taxon>
        <taxon>Lactobacillaceae</taxon>
        <taxon>Ligilactobacillus</taxon>
    </lineage>
</organism>
<evidence type="ECO:0000256" key="1">
    <source>
        <dbReference type="ARBA" id="ARBA00004651"/>
    </source>
</evidence>
<feature type="domain" description="ABC transmembrane type-1" evidence="5">
    <location>
        <begin position="15"/>
        <end position="79"/>
    </location>
</feature>
<protein>
    <recommendedName>
        <fullName evidence="5">ABC transmembrane type-1 domain-containing protein</fullName>
    </recommendedName>
</protein>
<evidence type="ECO:0000313" key="7">
    <source>
        <dbReference type="Proteomes" id="UP000260790"/>
    </source>
</evidence>
<dbReference type="Proteomes" id="UP000260790">
    <property type="component" value="Unassembled WGS sequence"/>
</dbReference>
<dbReference type="InterPro" id="IPR011527">
    <property type="entry name" value="ABC1_TM_dom"/>
</dbReference>
<name>A0A8B2ZB55_9LACO</name>
<dbReference type="GO" id="GO:0005886">
    <property type="term" value="C:plasma membrane"/>
    <property type="evidence" value="ECO:0007669"/>
    <property type="project" value="UniProtKB-SubCell"/>
</dbReference>
<dbReference type="GO" id="GO:0005524">
    <property type="term" value="F:ATP binding"/>
    <property type="evidence" value="ECO:0007669"/>
    <property type="project" value="InterPro"/>
</dbReference>
<dbReference type="Gene3D" id="1.20.1560.10">
    <property type="entry name" value="ABC transporter type 1, transmembrane domain"/>
    <property type="match status" value="1"/>
</dbReference>
<dbReference type="AlphaFoldDB" id="A0A8B2ZB55"/>
<evidence type="ECO:0000256" key="4">
    <source>
        <dbReference type="ARBA" id="ARBA00023136"/>
    </source>
</evidence>
<dbReference type="RefSeq" id="WP_117642814.1">
    <property type="nucleotide sequence ID" value="NZ_QSQR01000003.1"/>
</dbReference>
<keyword evidence="3" id="KW-1133">Transmembrane helix</keyword>
<keyword evidence="4" id="KW-0472">Membrane</keyword>
<sequence length="117" mass="13405">MYVSLIPLSPIVNYFLIFSSDFLYPLKLSNPLSKSIVLKYWGYIIKLPMSFFETRKTGEITSKFSNANTLIEVLGGNLNSSSVLIHKKERFSLKMAFRSTFHAETQKCQEDNGEILQ</sequence>
<evidence type="ECO:0000313" key="6">
    <source>
        <dbReference type="EMBL" id="RGK47297.1"/>
    </source>
</evidence>
<dbReference type="Pfam" id="PF00664">
    <property type="entry name" value="ABC_membrane"/>
    <property type="match status" value="1"/>
</dbReference>
<evidence type="ECO:0000256" key="2">
    <source>
        <dbReference type="ARBA" id="ARBA00022692"/>
    </source>
</evidence>
<gene>
    <name evidence="6" type="ORF">DXD09_04910</name>
</gene>
<accession>A0A8B2ZB55</accession>
<comment type="subcellular location">
    <subcellularLocation>
        <location evidence="1">Cell membrane</location>
        <topology evidence="1">Multi-pass membrane protein</topology>
    </subcellularLocation>
</comment>
<evidence type="ECO:0000259" key="5">
    <source>
        <dbReference type="Pfam" id="PF00664"/>
    </source>
</evidence>
<keyword evidence="2" id="KW-0812">Transmembrane</keyword>
<dbReference type="EMBL" id="QSQR01000003">
    <property type="protein sequence ID" value="RGK47297.1"/>
    <property type="molecule type" value="Genomic_DNA"/>
</dbReference>
<reference evidence="6 7" key="1">
    <citation type="submission" date="2018-08" db="EMBL/GenBank/DDBJ databases">
        <title>A genome reference for cultivated species of the human gut microbiota.</title>
        <authorList>
            <person name="Zou Y."/>
            <person name="Xue W."/>
            <person name="Luo G."/>
        </authorList>
    </citation>
    <scope>NUCLEOTIDE SEQUENCE [LARGE SCALE GENOMIC DNA]</scope>
    <source>
        <strain evidence="6 7">TF10-9AT</strain>
    </source>
</reference>
<comment type="caution">
    <text evidence="6">The sequence shown here is derived from an EMBL/GenBank/DDBJ whole genome shotgun (WGS) entry which is preliminary data.</text>
</comment>
<dbReference type="GO" id="GO:0140359">
    <property type="term" value="F:ABC-type transporter activity"/>
    <property type="evidence" value="ECO:0007669"/>
    <property type="project" value="InterPro"/>
</dbReference>
<dbReference type="SUPFAM" id="SSF90123">
    <property type="entry name" value="ABC transporter transmembrane region"/>
    <property type="match status" value="1"/>
</dbReference>
<proteinExistence type="predicted"/>
<evidence type="ECO:0000256" key="3">
    <source>
        <dbReference type="ARBA" id="ARBA00022989"/>
    </source>
</evidence>